<evidence type="ECO:0000256" key="1">
    <source>
        <dbReference type="SAM" id="Phobius"/>
    </source>
</evidence>
<protein>
    <submittedName>
        <fullName evidence="2">Oidioi.mRNA.OKI2018_I69.XSR.g13267.t1.cds</fullName>
    </submittedName>
</protein>
<keyword evidence="1" id="KW-0472">Membrane</keyword>
<dbReference type="EMBL" id="OU015569">
    <property type="protein sequence ID" value="CAG5094122.1"/>
    <property type="molecule type" value="Genomic_DNA"/>
</dbReference>
<evidence type="ECO:0000313" key="2">
    <source>
        <dbReference type="EMBL" id="CAG5094122.1"/>
    </source>
</evidence>
<proteinExistence type="predicted"/>
<accession>A0ABN7SBK5</accession>
<reference evidence="2 3" key="1">
    <citation type="submission" date="2021-04" db="EMBL/GenBank/DDBJ databases">
        <authorList>
            <person name="Bliznina A."/>
        </authorList>
    </citation>
    <scope>NUCLEOTIDE SEQUENCE [LARGE SCALE GENOMIC DNA]</scope>
</reference>
<name>A0ABN7SBK5_OIKDI</name>
<sequence length="78" mass="8527">MSEEVLNIDELGNYEVENSENEESAFSDFIREISAPLAVAIPAIAGVLIACVILFCYKAFIDKMNTPVGGFSIILNQQ</sequence>
<gene>
    <name evidence="2" type="ORF">OKIOD_LOCUS4825</name>
</gene>
<keyword evidence="1" id="KW-0812">Transmembrane</keyword>
<keyword evidence="1" id="KW-1133">Transmembrane helix</keyword>
<organism evidence="2 3">
    <name type="scientific">Oikopleura dioica</name>
    <name type="common">Tunicate</name>
    <dbReference type="NCBI Taxonomy" id="34765"/>
    <lineage>
        <taxon>Eukaryota</taxon>
        <taxon>Metazoa</taxon>
        <taxon>Chordata</taxon>
        <taxon>Tunicata</taxon>
        <taxon>Appendicularia</taxon>
        <taxon>Copelata</taxon>
        <taxon>Oikopleuridae</taxon>
        <taxon>Oikopleura</taxon>
    </lineage>
</organism>
<dbReference type="Proteomes" id="UP001158576">
    <property type="component" value="Chromosome XSR"/>
</dbReference>
<evidence type="ECO:0000313" key="3">
    <source>
        <dbReference type="Proteomes" id="UP001158576"/>
    </source>
</evidence>
<feature type="transmembrane region" description="Helical" evidence="1">
    <location>
        <begin position="33"/>
        <end position="57"/>
    </location>
</feature>
<keyword evidence="3" id="KW-1185">Reference proteome</keyword>